<dbReference type="AlphaFoldDB" id="X1QID7"/>
<feature type="domain" description="ABC transporter" evidence="1">
    <location>
        <begin position="2"/>
        <end position="45"/>
    </location>
</feature>
<dbReference type="InterPro" id="IPR027417">
    <property type="entry name" value="P-loop_NTPase"/>
</dbReference>
<accession>X1QID7</accession>
<dbReference type="GO" id="GO:0090374">
    <property type="term" value="P:oligopeptide export from mitochondrion"/>
    <property type="evidence" value="ECO:0007669"/>
    <property type="project" value="TreeGrafter"/>
</dbReference>
<evidence type="ECO:0000313" key="2">
    <source>
        <dbReference type="EMBL" id="GAI43019.1"/>
    </source>
</evidence>
<organism evidence="2">
    <name type="scientific">marine sediment metagenome</name>
    <dbReference type="NCBI Taxonomy" id="412755"/>
    <lineage>
        <taxon>unclassified sequences</taxon>
        <taxon>metagenomes</taxon>
        <taxon>ecological metagenomes</taxon>
    </lineage>
</organism>
<dbReference type="GO" id="GO:0005524">
    <property type="term" value="F:ATP binding"/>
    <property type="evidence" value="ECO:0007669"/>
    <property type="project" value="InterPro"/>
</dbReference>
<dbReference type="SUPFAM" id="SSF52540">
    <property type="entry name" value="P-loop containing nucleoside triphosphate hydrolases"/>
    <property type="match status" value="1"/>
</dbReference>
<dbReference type="InterPro" id="IPR003439">
    <property type="entry name" value="ABC_transporter-like_ATP-bd"/>
</dbReference>
<dbReference type="EMBL" id="BARV01033233">
    <property type="protein sequence ID" value="GAI43019.1"/>
    <property type="molecule type" value="Genomic_DNA"/>
</dbReference>
<sequence>MNINLEVKPGKRLALVGPSGVGKTSLVSLIPRFYEPTSGLITVDG</sequence>
<proteinExistence type="predicted"/>
<dbReference type="PANTHER" id="PTHR43394:SF1">
    <property type="entry name" value="ATP-BINDING CASSETTE SUB-FAMILY B MEMBER 10, MITOCHONDRIAL"/>
    <property type="match status" value="1"/>
</dbReference>
<dbReference type="GO" id="GO:0015421">
    <property type="term" value="F:ABC-type oligopeptide transporter activity"/>
    <property type="evidence" value="ECO:0007669"/>
    <property type="project" value="TreeGrafter"/>
</dbReference>
<dbReference type="InterPro" id="IPR039421">
    <property type="entry name" value="Type_1_exporter"/>
</dbReference>
<dbReference type="Gene3D" id="3.40.50.300">
    <property type="entry name" value="P-loop containing nucleotide triphosphate hydrolases"/>
    <property type="match status" value="1"/>
</dbReference>
<evidence type="ECO:0000259" key="1">
    <source>
        <dbReference type="Pfam" id="PF00005"/>
    </source>
</evidence>
<gene>
    <name evidence="2" type="ORF">S06H3_52273</name>
</gene>
<dbReference type="PANTHER" id="PTHR43394">
    <property type="entry name" value="ATP-DEPENDENT PERMEASE MDL1, MITOCHONDRIAL"/>
    <property type="match status" value="1"/>
</dbReference>
<reference evidence="2" key="1">
    <citation type="journal article" date="2014" name="Front. Microbiol.">
        <title>High frequency of phylogenetically diverse reductive dehalogenase-homologous genes in deep subseafloor sedimentary metagenomes.</title>
        <authorList>
            <person name="Kawai M."/>
            <person name="Futagami T."/>
            <person name="Toyoda A."/>
            <person name="Takaki Y."/>
            <person name="Nishi S."/>
            <person name="Hori S."/>
            <person name="Arai W."/>
            <person name="Tsubouchi T."/>
            <person name="Morono Y."/>
            <person name="Uchiyama I."/>
            <person name="Ito T."/>
            <person name="Fujiyama A."/>
            <person name="Inagaki F."/>
            <person name="Takami H."/>
        </authorList>
    </citation>
    <scope>NUCLEOTIDE SEQUENCE</scope>
    <source>
        <strain evidence="2">Expedition CK06-06</strain>
    </source>
</reference>
<dbReference type="GO" id="GO:0016887">
    <property type="term" value="F:ATP hydrolysis activity"/>
    <property type="evidence" value="ECO:0007669"/>
    <property type="project" value="InterPro"/>
</dbReference>
<protein>
    <recommendedName>
        <fullName evidence="1">ABC transporter domain-containing protein</fullName>
    </recommendedName>
</protein>
<feature type="non-terminal residue" evidence="2">
    <location>
        <position position="45"/>
    </location>
</feature>
<dbReference type="GO" id="GO:0005743">
    <property type="term" value="C:mitochondrial inner membrane"/>
    <property type="evidence" value="ECO:0007669"/>
    <property type="project" value="TreeGrafter"/>
</dbReference>
<comment type="caution">
    <text evidence="2">The sequence shown here is derived from an EMBL/GenBank/DDBJ whole genome shotgun (WGS) entry which is preliminary data.</text>
</comment>
<name>X1QID7_9ZZZZ</name>
<dbReference type="Pfam" id="PF00005">
    <property type="entry name" value="ABC_tran"/>
    <property type="match status" value="1"/>
</dbReference>